<protein>
    <recommendedName>
        <fullName evidence="3">YgiT-type zinc finger protein</fullName>
    </recommendedName>
</protein>
<evidence type="ECO:0008006" key="3">
    <source>
        <dbReference type="Google" id="ProtNLM"/>
    </source>
</evidence>
<dbReference type="RefSeq" id="WP_013821874.1">
    <property type="nucleotide sequence ID" value="NC_015573.1"/>
</dbReference>
<dbReference type="AlphaFoldDB" id="A0AAU8PFH8"/>
<accession>A0AAU8PFH8</accession>
<name>A0AAU8PFH8_DESK7</name>
<dbReference type="EMBL" id="CP002770">
    <property type="protein sequence ID" value="AEG14359.1"/>
    <property type="molecule type" value="Genomic_DNA"/>
</dbReference>
<gene>
    <name evidence="1" type="ordered locus">Desku_0753</name>
</gene>
<evidence type="ECO:0000313" key="1">
    <source>
        <dbReference type="EMBL" id="AEG14359.1"/>
    </source>
</evidence>
<dbReference type="Proteomes" id="UP000009229">
    <property type="component" value="Chromosome"/>
</dbReference>
<sequence length="74" mass="8292">MYEVRRDVRCRECGNLGAVRPYGRYFQDEDKLRTVVTAGGVVPWECLNCGNTGLVGISLEGYSDAFEWTGKDVI</sequence>
<evidence type="ECO:0000313" key="2">
    <source>
        <dbReference type="Proteomes" id="UP000009229"/>
    </source>
</evidence>
<keyword evidence="2" id="KW-1185">Reference proteome</keyword>
<dbReference type="KEGG" id="dku:Desku_0753"/>
<organism evidence="1 2">
    <name type="scientific">Desulfofundulus kuznetsovii (strain DSM 6115 / VKM B-1805 / 17)</name>
    <name type="common">Desulfotomaculum kuznetsovii</name>
    <dbReference type="NCBI Taxonomy" id="760568"/>
    <lineage>
        <taxon>Bacteria</taxon>
        <taxon>Bacillati</taxon>
        <taxon>Bacillota</taxon>
        <taxon>Clostridia</taxon>
        <taxon>Eubacteriales</taxon>
        <taxon>Peptococcaceae</taxon>
        <taxon>Desulfofundulus</taxon>
    </lineage>
</organism>
<reference evidence="2" key="1">
    <citation type="submission" date="2011-05" db="EMBL/GenBank/DDBJ databases">
        <title>Complete sequence of Desulfotomaculum kuznetsovii DSM 6115.</title>
        <authorList>
            <person name="Lucas S."/>
            <person name="Han J."/>
            <person name="Lapidus A."/>
            <person name="Cheng J.-F."/>
            <person name="Goodwin L."/>
            <person name="Pitluck S."/>
            <person name="Peters L."/>
            <person name="Mikhailova N."/>
            <person name="Lu M."/>
            <person name="Saunders E."/>
            <person name="Han C."/>
            <person name="Tapia R."/>
            <person name="Land M."/>
            <person name="Hauser L."/>
            <person name="Kyrpides N."/>
            <person name="Ivanova N."/>
            <person name="Pagani I."/>
            <person name="Nazina T."/>
            <person name="Ivanova A."/>
            <person name="Parshina S."/>
            <person name="Kuever J."/>
            <person name="Muyzer G."/>
            <person name="Plugge C."/>
            <person name="Stams A."/>
            <person name="Woyke T."/>
        </authorList>
    </citation>
    <scope>NUCLEOTIDE SEQUENCE [LARGE SCALE GENOMIC DNA]</scope>
    <source>
        <strain evidence="2">DSM 6115 / VKM B-1805 / 17</strain>
    </source>
</reference>
<proteinExistence type="predicted"/>